<evidence type="ECO:0000313" key="1">
    <source>
        <dbReference type="EMBL" id="GBP53018.1"/>
    </source>
</evidence>
<protein>
    <submittedName>
        <fullName evidence="1">Uncharacterized protein</fullName>
    </submittedName>
</protein>
<gene>
    <name evidence="1" type="ORF">EVAR_80980_1</name>
</gene>
<dbReference type="AlphaFoldDB" id="A0A4C1WNQ9"/>
<proteinExistence type="predicted"/>
<name>A0A4C1WNQ9_EUMVA</name>
<sequence>MIIFVYSPAFKDLIVLESCDGSPNAAGQHTAAPTAHNILYGRFIRGSPRHMTSLDTDMGQVHLSYSARKRSGGVE</sequence>
<evidence type="ECO:0000313" key="2">
    <source>
        <dbReference type="Proteomes" id="UP000299102"/>
    </source>
</evidence>
<keyword evidence="2" id="KW-1185">Reference proteome</keyword>
<dbReference type="Proteomes" id="UP000299102">
    <property type="component" value="Unassembled WGS sequence"/>
</dbReference>
<organism evidence="1 2">
    <name type="scientific">Eumeta variegata</name>
    <name type="common">Bagworm moth</name>
    <name type="synonym">Eumeta japonica</name>
    <dbReference type="NCBI Taxonomy" id="151549"/>
    <lineage>
        <taxon>Eukaryota</taxon>
        <taxon>Metazoa</taxon>
        <taxon>Ecdysozoa</taxon>
        <taxon>Arthropoda</taxon>
        <taxon>Hexapoda</taxon>
        <taxon>Insecta</taxon>
        <taxon>Pterygota</taxon>
        <taxon>Neoptera</taxon>
        <taxon>Endopterygota</taxon>
        <taxon>Lepidoptera</taxon>
        <taxon>Glossata</taxon>
        <taxon>Ditrysia</taxon>
        <taxon>Tineoidea</taxon>
        <taxon>Psychidae</taxon>
        <taxon>Oiketicinae</taxon>
        <taxon>Eumeta</taxon>
    </lineage>
</organism>
<accession>A0A4C1WNQ9</accession>
<dbReference type="EMBL" id="BGZK01000614">
    <property type="protein sequence ID" value="GBP53018.1"/>
    <property type="molecule type" value="Genomic_DNA"/>
</dbReference>
<reference evidence="1 2" key="1">
    <citation type="journal article" date="2019" name="Commun. Biol.">
        <title>The bagworm genome reveals a unique fibroin gene that provides high tensile strength.</title>
        <authorList>
            <person name="Kono N."/>
            <person name="Nakamura H."/>
            <person name="Ohtoshi R."/>
            <person name="Tomita M."/>
            <person name="Numata K."/>
            <person name="Arakawa K."/>
        </authorList>
    </citation>
    <scope>NUCLEOTIDE SEQUENCE [LARGE SCALE GENOMIC DNA]</scope>
</reference>
<comment type="caution">
    <text evidence="1">The sequence shown here is derived from an EMBL/GenBank/DDBJ whole genome shotgun (WGS) entry which is preliminary data.</text>
</comment>